<dbReference type="EMBL" id="QXFV01001908">
    <property type="protein sequence ID" value="KAE8996146.1"/>
    <property type="molecule type" value="Genomic_DNA"/>
</dbReference>
<comment type="caution">
    <text evidence="2">The sequence shown here is derived from an EMBL/GenBank/DDBJ whole genome shotgun (WGS) entry which is preliminary data.</text>
</comment>
<accession>A0A6A3JLT2</accession>
<evidence type="ECO:0000256" key="1">
    <source>
        <dbReference type="SAM" id="MobiDB-lite"/>
    </source>
</evidence>
<gene>
    <name evidence="2" type="ORF">PR001_g19937</name>
</gene>
<feature type="region of interest" description="Disordered" evidence="1">
    <location>
        <begin position="91"/>
        <end position="112"/>
    </location>
</feature>
<reference evidence="2 3" key="1">
    <citation type="submission" date="2018-09" db="EMBL/GenBank/DDBJ databases">
        <title>Genomic investigation of the strawberry pathogen Phytophthora fragariae indicates pathogenicity is determined by transcriptional variation in three key races.</title>
        <authorList>
            <person name="Adams T.M."/>
            <person name="Armitage A.D."/>
            <person name="Sobczyk M.K."/>
            <person name="Bates H.J."/>
            <person name="Dunwell J.M."/>
            <person name="Nellist C.F."/>
            <person name="Harrison R.J."/>
        </authorList>
    </citation>
    <scope>NUCLEOTIDE SEQUENCE [LARGE SCALE GENOMIC DNA]</scope>
    <source>
        <strain evidence="2 3">SCRP249</strain>
    </source>
</reference>
<name>A0A6A3JLT2_9STRA</name>
<sequence>MDVNTVSGAKKVKKAAINTIKSVVAHGKKHLGKGGKTAVKQAQDDKMMADVESLNPALYEDDVSGYTAPPPRVTATKSWFKGSLQPGQSHIFTYGNGTDNDGKYASTDHYPP</sequence>
<organism evidence="2 3">
    <name type="scientific">Phytophthora rubi</name>
    <dbReference type="NCBI Taxonomy" id="129364"/>
    <lineage>
        <taxon>Eukaryota</taxon>
        <taxon>Sar</taxon>
        <taxon>Stramenopiles</taxon>
        <taxon>Oomycota</taxon>
        <taxon>Peronosporomycetes</taxon>
        <taxon>Peronosporales</taxon>
        <taxon>Peronosporaceae</taxon>
        <taxon>Phytophthora</taxon>
    </lineage>
</organism>
<dbReference type="Proteomes" id="UP000429607">
    <property type="component" value="Unassembled WGS sequence"/>
</dbReference>
<dbReference type="AlphaFoldDB" id="A0A6A3JLT2"/>
<evidence type="ECO:0000313" key="3">
    <source>
        <dbReference type="Proteomes" id="UP000429607"/>
    </source>
</evidence>
<proteinExistence type="predicted"/>
<protein>
    <submittedName>
        <fullName evidence="2">Uncharacterized protein</fullName>
    </submittedName>
</protein>
<evidence type="ECO:0000313" key="2">
    <source>
        <dbReference type="EMBL" id="KAE8996146.1"/>
    </source>
</evidence>